<sequence>MDATREERMQQRLRGSQRRQVKEVDFGLTFPVVPIPEEPSSAGPSRRSPRLELPTPIPLQQTPGNENTPAQEPATESVNASLKRRSSNIDANTSAKRRKLDTDDPLSSESRSTRSRPQSIPDAFETPGEPLEDEPRDNLASDGSASIHTDRQASSVHASSPDLGLPESVSRSRIETTPVMDSRVQEVSESPVDAPGSGRRKITDATSSQVQPTKSRTPSPVKSKTTPGSRRKSQREEVEASPSVHDDSFDRNDLENDSSVVDIAESSPTKPRKRARKQNITISAPEEEQDGETANQEDEEAEAIGDVEAAAILRKHQDRRRSRNIPAPSPDLDEAEQRQTKPAKTRRKQPAPVASPVEKRQPRPQPKAVPKVVKKSVAKSPKKPVKGARVRMGSPIPVTVYRLTSKPAYDDEDSDYEIPVDKRAGMNTVDVLGQVCQEIISSGEAFIERSAENANDSTQRRECRNKHRALKVFGEELHLRLLTQQTTLDNTFSLEKRVREEQRKKLSLREEIRLARAERQEVALRLDEVRIRHETESKHAQGNHELNLAMHDVELAVDHGRSHSQSDNNSKSGVEVLLKRVAGLVSKKGGSGGILEQIKNFNGFLERAASALESKKS</sequence>
<feature type="compositionally biased region" description="Polar residues" evidence="1">
    <location>
        <begin position="141"/>
        <end position="158"/>
    </location>
</feature>
<protein>
    <recommendedName>
        <fullName evidence="2">Inner kinetochore subunit AME1 domain-containing protein</fullName>
    </recommendedName>
</protein>
<dbReference type="OrthoDB" id="5377952at2759"/>
<evidence type="ECO:0000313" key="4">
    <source>
        <dbReference type="Proteomes" id="UP000696280"/>
    </source>
</evidence>
<feature type="region of interest" description="Disordered" evidence="1">
    <location>
        <begin position="1"/>
        <end position="389"/>
    </location>
</feature>
<dbReference type="EMBL" id="CAJVRL010000099">
    <property type="protein sequence ID" value="CAG8960445.1"/>
    <property type="molecule type" value="Genomic_DNA"/>
</dbReference>
<feature type="compositionally biased region" description="Polar residues" evidence="1">
    <location>
        <begin position="58"/>
        <end position="80"/>
    </location>
</feature>
<reference evidence="3" key="1">
    <citation type="submission" date="2021-07" db="EMBL/GenBank/DDBJ databases">
        <authorList>
            <person name="Durling M."/>
        </authorList>
    </citation>
    <scope>NUCLEOTIDE SEQUENCE</scope>
</reference>
<name>A0A9N9L504_9HELO</name>
<feature type="compositionally biased region" description="Basic residues" evidence="1">
    <location>
        <begin position="313"/>
        <end position="323"/>
    </location>
</feature>
<feature type="compositionally biased region" description="Basic residues" evidence="1">
    <location>
        <begin position="372"/>
        <end position="389"/>
    </location>
</feature>
<comment type="caution">
    <text evidence="3">The sequence shown here is derived from an EMBL/GenBank/DDBJ whole genome shotgun (WGS) entry which is preliminary data.</text>
</comment>
<feature type="compositionally biased region" description="Polar residues" evidence="1">
    <location>
        <begin position="105"/>
        <end position="118"/>
    </location>
</feature>
<feature type="compositionally biased region" description="Basic and acidic residues" evidence="1">
    <location>
        <begin position="1"/>
        <end position="10"/>
    </location>
</feature>
<feature type="compositionally biased region" description="Acidic residues" evidence="1">
    <location>
        <begin position="285"/>
        <end position="305"/>
    </location>
</feature>
<dbReference type="Proteomes" id="UP000696280">
    <property type="component" value="Unassembled WGS sequence"/>
</dbReference>
<keyword evidence="4" id="KW-1185">Reference proteome</keyword>
<dbReference type="InterPro" id="IPR048743">
    <property type="entry name" value="AME1"/>
</dbReference>
<feature type="compositionally biased region" description="Polar residues" evidence="1">
    <location>
        <begin position="204"/>
        <end position="228"/>
    </location>
</feature>
<feature type="domain" description="Inner kinetochore subunit AME1" evidence="2">
    <location>
        <begin position="423"/>
        <end position="607"/>
    </location>
</feature>
<evidence type="ECO:0000256" key="1">
    <source>
        <dbReference type="SAM" id="MobiDB-lite"/>
    </source>
</evidence>
<feature type="compositionally biased region" description="Basic and acidic residues" evidence="1">
    <location>
        <begin position="234"/>
        <end position="254"/>
    </location>
</feature>
<evidence type="ECO:0000259" key="2">
    <source>
        <dbReference type="Pfam" id="PF20994"/>
    </source>
</evidence>
<gene>
    <name evidence="3" type="ORF">HYFRA_00008164</name>
</gene>
<organism evidence="3 4">
    <name type="scientific">Hymenoscyphus fraxineus</name>
    <dbReference type="NCBI Taxonomy" id="746836"/>
    <lineage>
        <taxon>Eukaryota</taxon>
        <taxon>Fungi</taxon>
        <taxon>Dikarya</taxon>
        <taxon>Ascomycota</taxon>
        <taxon>Pezizomycotina</taxon>
        <taxon>Leotiomycetes</taxon>
        <taxon>Helotiales</taxon>
        <taxon>Helotiaceae</taxon>
        <taxon>Hymenoscyphus</taxon>
    </lineage>
</organism>
<evidence type="ECO:0000313" key="3">
    <source>
        <dbReference type="EMBL" id="CAG8960445.1"/>
    </source>
</evidence>
<accession>A0A9N9L504</accession>
<proteinExistence type="predicted"/>
<dbReference type="Pfam" id="PF20994">
    <property type="entry name" value="CENPU"/>
    <property type="match status" value="1"/>
</dbReference>
<dbReference type="AlphaFoldDB" id="A0A9N9L504"/>